<evidence type="ECO:0000259" key="5">
    <source>
        <dbReference type="Pfam" id="PF01555"/>
    </source>
</evidence>
<dbReference type="SUPFAM" id="SSF53335">
    <property type="entry name" value="S-adenosyl-L-methionine-dependent methyltransferases"/>
    <property type="match status" value="1"/>
</dbReference>
<keyword evidence="3" id="KW-0808">Transferase</keyword>
<evidence type="ECO:0000313" key="6">
    <source>
        <dbReference type="EMBL" id="MBI4210153.1"/>
    </source>
</evidence>
<organism evidence="6 7">
    <name type="scientific">Candidatus Iainarchaeum sp</name>
    <dbReference type="NCBI Taxonomy" id="3101447"/>
    <lineage>
        <taxon>Archaea</taxon>
        <taxon>Candidatus Iainarchaeota</taxon>
        <taxon>Candidatus Iainarchaeia</taxon>
        <taxon>Candidatus Iainarchaeales</taxon>
        <taxon>Candidatus Iainarchaeaceae</taxon>
        <taxon>Candidatus Iainarchaeum</taxon>
    </lineage>
</organism>
<dbReference type="InterPro" id="IPR029063">
    <property type="entry name" value="SAM-dependent_MTases_sf"/>
</dbReference>
<evidence type="ECO:0000256" key="1">
    <source>
        <dbReference type="ARBA" id="ARBA00006594"/>
    </source>
</evidence>
<accession>A0A8T3YIR8</accession>
<dbReference type="InterPro" id="IPR002295">
    <property type="entry name" value="N4/N6-MTase_EcoPI_Mod-like"/>
</dbReference>
<dbReference type="AlphaFoldDB" id="A0A8T3YIR8"/>
<dbReference type="EMBL" id="JACQPB010000022">
    <property type="protein sequence ID" value="MBI4210153.1"/>
    <property type="molecule type" value="Genomic_DNA"/>
</dbReference>
<dbReference type="Pfam" id="PF01555">
    <property type="entry name" value="N6_N4_Mtase"/>
    <property type="match status" value="1"/>
</dbReference>
<feature type="domain" description="DNA methylase N-4/N-6" evidence="5">
    <location>
        <begin position="60"/>
        <end position="382"/>
    </location>
</feature>
<dbReference type="InterPro" id="IPR002941">
    <property type="entry name" value="DNA_methylase_N4/N6"/>
</dbReference>
<dbReference type="InterPro" id="IPR002052">
    <property type="entry name" value="DNA_methylase_N6_adenine_CS"/>
</dbReference>
<protein>
    <submittedName>
        <fullName evidence="6">Site-specific DNA-methyltransferase</fullName>
    </submittedName>
</protein>
<comment type="similarity">
    <text evidence="1">Belongs to the N(4)/N(6)-methyltransferase family.</text>
</comment>
<name>A0A8T3YIR8_9ARCH</name>
<evidence type="ECO:0000256" key="2">
    <source>
        <dbReference type="ARBA" id="ARBA00022603"/>
    </source>
</evidence>
<dbReference type="GO" id="GO:0008170">
    <property type="term" value="F:N-methyltransferase activity"/>
    <property type="evidence" value="ECO:0007669"/>
    <property type="project" value="InterPro"/>
</dbReference>
<evidence type="ECO:0000256" key="3">
    <source>
        <dbReference type="ARBA" id="ARBA00022679"/>
    </source>
</evidence>
<evidence type="ECO:0000313" key="7">
    <source>
        <dbReference type="Proteomes" id="UP000732298"/>
    </source>
</evidence>
<dbReference type="PRINTS" id="PR00506">
    <property type="entry name" value="D21N6MTFRASE"/>
</dbReference>
<dbReference type="PIRSF" id="PIRSF015855">
    <property type="entry name" value="TypeIII_Mtase_mKpnI"/>
    <property type="match status" value="1"/>
</dbReference>
<keyword evidence="2" id="KW-0489">Methyltransferase</keyword>
<sequence length="518" mass="60522">MPALNWIGKEQVVNHDKEVPFRLLKKVKSISVGENSQNLIIHGDNLEALKALMPYYCNKIKCIYIDPPYNTGNEGWVYNDNVNSTKIKRWLGKVVGGETEDLCRHDKWLCMMYPRLKLLKDLLKENGAIFVSIDDDEADHARALLDEIFGRQNFVATIIWQKKFSPQSDAKFFSDVHDYILVYSKNITNFRVKLLQRKESTNARYLNLDNDPRGLWMSSDFSVKTYSKKYDYPITTPSGKIVKATKGRCWATSKERFKEFVKDNRIWFGKNLNGVPRLKRFLSEVKEGIVPTTIWFYQEVGHNQEARQELKKIFRGKELLFDNPKPVRLIKRIIQLATDSDDLILDSFVGSGTTGQAVLELNKEDSGNRKFILVELEDAVAKNITAERIKRVIKSEKLDVGFEFCELDRPLFNSEGEIENECVFEQLATYIYFTETQTNIDKKQINKSYIGLSPDEINEYYLIFKEKHKNKLTKEFLKNLKKSTKRKIVYADFCLISQDELDKYNIEFKQIPYEIKRY</sequence>
<evidence type="ECO:0000256" key="4">
    <source>
        <dbReference type="ARBA" id="ARBA00022691"/>
    </source>
</evidence>
<keyword evidence="4" id="KW-0949">S-adenosyl-L-methionine</keyword>
<proteinExistence type="inferred from homology"/>
<gene>
    <name evidence="6" type="ORF">HY544_01430</name>
</gene>
<dbReference type="GO" id="GO:0003677">
    <property type="term" value="F:DNA binding"/>
    <property type="evidence" value="ECO:0007669"/>
    <property type="project" value="InterPro"/>
</dbReference>
<dbReference type="Proteomes" id="UP000732298">
    <property type="component" value="Unassembled WGS sequence"/>
</dbReference>
<comment type="caution">
    <text evidence="6">The sequence shown here is derived from an EMBL/GenBank/DDBJ whole genome shotgun (WGS) entry which is preliminary data.</text>
</comment>
<dbReference type="Gene3D" id="3.40.50.150">
    <property type="entry name" value="Vaccinia Virus protein VP39"/>
    <property type="match status" value="1"/>
</dbReference>
<reference evidence="6" key="1">
    <citation type="submission" date="2020-07" db="EMBL/GenBank/DDBJ databases">
        <title>Huge and variable diversity of episymbiotic CPR bacteria and DPANN archaea in groundwater ecosystems.</title>
        <authorList>
            <person name="He C.Y."/>
            <person name="Keren R."/>
            <person name="Whittaker M."/>
            <person name="Farag I.F."/>
            <person name="Doudna J."/>
            <person name="Cate J.H.D."/>
            <person name="Banfield J.F."/>
        </authorList>
    </citation>
    <scope>NUCLEOTIDE SEQUENCE</scope>
    <source>
        <strain evidence="6">NC_groundwater_1296_Ag_S-0.2um_52_80</strain>
    </source>
</reference>
<dbReference type="GO" id="GO:0032259">
    <property type="term" value="P:methylation"/>
    <property type="evidence" value="ECO:0007669"/>
    <property type="project" value="UniProtKB-KW"/>
</dbReference>
<dbReference type="PROSITE" id="PS00092">
    <property type="entry name" value="N6_MTASE"/>
    <property type="match status" value="1"/>
</dbReference>